<organism evidence="11 12">
    <name type="scientific">Rhynchophorus ferrugineus</name>
    <name type="common">Red palm weevil</name>
    <name type="synonym">Curculio ferrugineus</name>
    <dbReference type="NCBI Taxonomy" id="354439"/>
    <lineage>
        <taxon>Eukaryota</taxon>
        <taxon>Metazoa</taxon>
        <taxon>Ecdysozoa</taxon>
        <taxon>Arthropoda</taxon>
        <taxon>Hexapoda</taxon>
        <taxon>Insecta</taxon>
        <taxon>Pterygota</taxon>
        <taxon>Neoptera</taxon>
        <taxon>Endopterygota</taxon>
        <taxon>Coleoptera</taxon>
        <taxon>Polyphaga</taxon>
        <taxon>Cucujiformia</taxon>
        <taxon>Curculionidae</taxon>
        <taxon>Dryophthorinae</taxon>
        <taxon>Rhynchophorus</taxon>
    </lineage>
</organism>
<name>A0A834MDH5_RHYFE</name>
<proteinExistence type="predicted"/>
<evidence type="ECO:0000256" key="6">
    <source>
        <dbReference type="ARBA" id="ARBA00022989"/>
    </source>
</evidence>
<reference evidence="11" key="1">
    <citation type="submission" date="2020-08" db="EMBL/GenBank/DDBJ databases">
        <title>Genome sequencing and assembly of the red palm weevil Rhynchophorus ferrugineus.</title>
        <authorList>
            <person name="Dias G.B."/>
            <person name="Bergman C.M."/>
            <person name="Manee M."/>
        </authorList>
    </citation>
    <scope>NUCLEOTIDE SEQUENCE</scope>
    <source>
        <strain evidence="11">AA-2017</strain>
        <tissue evidence="11">Whole larva</tissue>
    </source>
</reference>
<keyword evidence="9" id="KW-0807">Transducer</keyword>
<keyword evidence="5" id="KW-0552">Olfaction</keyword>
<evidence type="ECO:0000256" key="1">
    <source>
        <dbReference type="ARBA" id="ARBA00004651"/>
    </source>
</evidence>
<dbReference type="AlphaFoldDB" id="A0A834MDH5"/>
<evidence type="ECO:0000313" key="11">
    <source>
        <dbReference type="EMBL" id="KAF7280556.1"/>
    </source>
</evidence>
<keyword evidence="6 10" id="KW-1133">Transmembrane helix</keyword>
<dbReference type="GO" id="GO:0005549">
    <property type="term" value="F:odorant binding"/>
    <property type="evidence" value="ECO:0007669"/>
    <property type="project" value="InterPro"/>
</dbReference>
<dbReference type="Pfam" id="PF02949">
    <property type="entry name" value="7tm_6"/>
    <property type="match status" value="1"/>
</dbReference>
<evidence type="ECO:0000256" key="8">
    <source>
        <dbReference type="ARBA" id="ARBA00023170"/>
    </source>
</evidence>
<protein>
    <recommendedName>
        <fullName evidence="13">Odorant receptor</fullName>
    </recommendedName>
</protein>
<evidence type="ECO:0000256" key="10">
    <source>
        <dbReference type="SAM" id="Phobius"/>
    </source>
</evidence>
<evidence type="ECO:0000256" key="2">
    <source>
        <dbReference type="ARBA" id="ARBA00022475"/>
    </source>
</evidence>
<comment type="subcellular location">
    <subcellularLocation>
        <location evidence="1">Cell membrane</location>
        <topology evidence="1">Multi-pass membrane protein</topology>
    </subcellularLocation>
</comment>
<evidence type="ECO:0000313" key="12">
    <source>
        <dbReference type="Proteomes" id="UP000625711"/>
    </source>
</evidence>
<sequence length="261" mass="30316">MVTWCTRPLFYDARSLPTALWLPYDPFKNGYIYYFTLSFIFISVSNACFGNSSTDCIIAGLICQAASQIKLIKATLRDIIKHADEYVSKFGDKLTRDELYKFKNQYIYDDICKCVKRYNLIKDFVNDIENTFSIALFWQFGASVFVICLGFVQFLFVELWTFDFFTIVSFVITMSWEVFLYCYYGSLLSNESDTLITDIYITNWLDLDLKCQKAYLIIMENGKKPIVIRAGKIIDLSLDTFATIIRRSYSVLAIISKLIDN</sequence>
<keyword evidence="8" id="KW-0675">Receptor</keyword>
<dbReference type="Proteomes" id="UP000625711">
    <property type="component" value="Unassembled WGS sequence"/>
</dbReference>
<dbReference type="EMBL" id="JAACXV010000286">
    <property type="protein sequence ID" value="KAF7280556.1"/>
    <property type="molecule type" value="Genomic_DNA"/>
</dbReference>
<keyword evidence="2" id="KW-1003">Cell membrane</keyword>
<feature type="transmembrane region" description="Helical" evidence="10">
    <location>
        <begin position="162"/>
        <end position="184"/>
    </location>
</feature>
<dbReference type="GO" id="GO:0007165">
    <property type="term" value="P:signal transduction"/>
    <property type="evidence" value="ECO:0007669"/>
    <property type="project" value="UniProtKB-KW"/>
</dbReference>
<dbReference type="PANTHER" id="PTHR21137">
    <property type="entry name" value="ODORANT RECEPTOR"/>
    <property type="match status" value="1"/>
</dbReference>
<keyword evidence="12" id="KW-1185">Reference proteome</keyword>
<keyword evidence="3" id="KW-0716">Sensory transduction</keyword>
<comment type="caution">
    <text evidence="11">The sequence shown here is derived from an EMBL/GenBank/DDBJ whole genome shotgun (WGS) entry which is preliminary data.</text>
</comment>
<evidence type="ECO:0000256" key="3">
    <source>
        <dbReference type="ARBA" id="ARBA00022606"/>
    </source>
</evidence>
<feature type="transmembrane region" description="Helical" evidence="10">
    <location>
        <begin position="31"/>
        <end position="49"/>
    </location>
</feature>
<gene>
    <name evidence="11" type="ORF">GWI33_005758</name>
</gene>
<dbReference type="GO" id="GO:0004984">
    <property type="term" value="F:olfactory receptor activity"/>
    <property type="evidence" value="ECO:0007669"/>
    <property type="project" value="InterPro"/>
</dbReference>
<keyword evidence="7 10" id="KW-0472">Membrane</keyword>
<evidence type="ECO:0008006" key="13">
    <source>
        <dbReference type="Google" id="ProtNLM"/>
    </source>
</evidence>
<dbReference type="PANTHER" id="PTHR21137:SF35">
    <property type="entry name" value="ODORANT RECEPTOR 19A-RELATED"/>
    <property type="match status" value="1"/>
</dbReference>
<accession>A0A834MDH5</accession>
<keyword evidence="4 10" id="KW-0812">Transmembrane</keyword>
<evidence type="ECO:0000256" key="9">
    <source>
        <dbReference type="ARBA" id="ARBA00023224"/>
    </source>
</evidence>
<evidence type="ECO:0000256" key="5">
    <source>
        <dbReference type="ARBA" id="ARBA00022725"/>
    </source>
</evidence>
<evidence type="ECO:0000256" key="7">
    <source>
        <dbReference type="ARBA" id="ARBA00023136"/>
    </source>
</evidence>
<dbReference type="OrthoDB" id="7545962at2759"/>
<evidence type="ECO:0000256" key="4">
    <source>
        <dbReference type="ARBA" id="ARBA00022692"/>
    </source>
</evidence>
<dbReference type="InterPro" id="IPR004117">
    <property type="entry name" value="7tm6_olfct_rcpt"/>
</dbReference>
<dbReference type="GO" id="GO:0005886">
    <property type="term" value="C:plasma membrane"/>
    <property type="evidence" value="ECO:0007669"/>
    <property type="project" value="UniProtKB-SubCell"/>
</dbReference>
<feature type="transmembrane region" description="Helical" evidence="10">
    <location>
        <begin position="136"/>
        <end position="156"/>
    </location>
</feature>